<reference evidence="7 8" key="1">
    <citation type="submission" date="2022-10" db="EMBL/GenBank/DDBJ databases">
        <title>Alteromonas sp. chi3 Genome sequencing.</title>
        <authorList>
            <person name="Park S."/>
        </authorList>
    </citation>
    <scope>NUCLEOTIDE SEQUENCE [LARGE SCALE GENOMIC DNA]</scope>
    <source>
        <strain evidence="8">chi3</strain>
    </source>
</reference>
<dbReference type="GO" id="GO:0016787">
    <property type="term" value="F:hydrolase activity"/>
    <property type="evidence" value="ECO:0007669"/>
    <property type="project" value="UniProtKB-KW"/>
</dbReference>
<evidence type="ECO:0000256" key="5">
    <source>
        <dbReference type="SAM" id="SignalP"/>
    </source>
</evidence>
<gene>
    <name evidence="7" type="ORF">OIK42_02645</name>
</gene>
<accession>A0ABT5KXZ9</accession>
<keyword evidence="5" id="KW-0732">Signal</keyword>
<comment type="caution">
    <text evidence="7">The sequence shown here is derived from an EMBL/GenBank/DDBJ whole genome shotgun (WGS) entry which is preliminary data.</text>
</comment>
<proteinExistence type="inferred from homology"/>
<feature type="chain" id="PRO_5047019866" evidence="5">
    <location>
        <begin position="23"/>
        <end position="534"/>
    </location>
</feature>
<evidence type="ECO:0000256" key="4">
    <source>
        <dbReference type="RuleBase" id="RU361187"/>
    </source>
</evidence>
<comment type="similarity">
    <text evidence="1 4">Belongs to the glycosyl hydrolase 43 family.</text>
</comment>
<evidence type="ECO:0000256" key="3">
    <source>
        <dbReference type="ARBA" id="ARBA00023295"/>
    </source>
</evidence>
<evidence type="ECO:0000256" key="1">
    <source>
        <dbReference type="ARBA" id="ARBA00009865"/>
    </source>
</evidence>
<keyword evidence="2 4" id="KW-0378">Hydrolase</keyword>
<dbReference type="InterPro" id="IPR041542">
    <property type="entry name" value="GH43_C2"/>
</dbReference>
<dbReference type="InterPro" id="IPR051795">
    <property type="entry name" value="Glycosyl_Hydrlase_43"/>
</dbReference>
<dbReference type="InterPro" id="IPR006710">
    <property type="entry name" value="Glyco_hydro_43"/>
</dbReference>
<dbReference type="PANTHER" id="PTHR42812:SF12">
    <property type="entry name" value="BETA-XYLOSIDASE-RELATED"/>
    <property type="match status" value="1"/>
</dbReference>
<feature type="signal peptide" evidence="5">
    <location>
        <begin position="1"/>
        <end position="22"/>
    </location>
</feature>
<evidence type="ECO:0000313" key="8">
    <source>
        <dbReference type="Proteomes" id="UP001218788"/>
    </source>
</evidence>
<name>A0ABT5KXZ9_9ALTE</name>
<sequence>MSPTAPILFVLLMSCFCGASIAAITPGNPFAAGVDHSEPVTFNNPVLPGFYSDPSVVKVGDFFYMVSSTFEYFPAIPVFRSRDLVNWQQIGHVVTRPEQLPSGVNIFAVTLRFHDGLFYIITTNVGYGGNFIMTATDPAGQWSKPVWLDIPGIDPDLFFDDDGKVYVANSEFHLYEINPHTGEVINDAGAIWATTGGRYAEAPHIYKKDGWYYLMAAEGGTEEAHSVTIARSHDIAGPYYSNPANPILTHVNRAGQQNPIQGLGHGDMVQADDGSWWMLFHGYRSLVPGGVHHTLGRETSLAPVDWPKYGWPQVNGNGTITPQMRVPTLPLSPLPAASADVTFSQPLGFEWNTVQAPRADAVHHDPATGTLTLTGSAYELGNAHQQGVSFIGRRVQHPAFYASTVMDFMPQGDNEKAGLTLMNNGTHFDLNVVNKQGHRYVQAEFMFGGITYTSEAFRLAPGKVTLIVESKGESFTFSFQQGEVKQAVETVSARYLSSETVGGFSGTYVGMYATGSGKASLSKATYHSFKYKQM</sequence>
<organism evidence="7 8">
    <name type="scientific">Alteromonas gilva</name>
    <dbReference type="NCBI Taxonomy" id="2987522"/>
    <lineage>
        <taxon>Bacteria</taxon>
        <taxon>Pseudomonadati</taxon>
        <taxon>Pseudomonadota</taxon>
        <taxon>Gammaproteobacteria</taxon>
        <taxon>Alteromonadales</taxon>
        <taxon>Alteromonadaceae</taxon>
        <taxon>Alteromonas/Salinimonas group</taxon>
        <taxon>Alteromonas</taxon>
    </lineage>
</organism>
<dbReference type="SUPFAM" id="SSF75005">
    <property type="entry name" value="Arabinanase/levansucrase/invertase"/>
    <property type="match status" value="1"/>
</dbReference>
<dbReference type="Gene3D" id="2.60.120.200">
    <property type="match status" value="1"/>
</dbReference>
<keyword evidence="3 4" id="KW-0326">Glycosidase</keyword>
<dbReference type="PANTHER" id="PTHR42812">
    <property type="entry name" value="BETA-XYLOSIDASE"/>
    <property type="match status" value="1"/>
</dbReference>
<dbReference type="Gene3D" id="2.115.10.20">
    <property type="entry name" value="Glycosyl hydrolase domain, family 43"/>
    <property type="match status" value="1"/>
</dbReference>
<evidence type="ECO:0000256" key="2">
    <source>
        <dbReference type="ARBA" id="ARBA00022801"/>
    </source>
</evidence>
<dbReference type="InterPro" id="IPR013320">
    <property type="entry name" value="ConA-like_dom_sf"/>
</dbReference>
<dbReference type="Proteomes" id="UP001218788">
    <property type="component" value="Unassembled WGS sequence"/>
</dbReference>
<dbReference type="InterPro" id="IPR023296">
    <property type="entry name" value="Glyco_hydro_beta-prop_sf"/>
</dbReference>
<dbReference type="Pfam" id="PF04616">
    <property type="entry name" value="Glyco_hydro_43"/>
    <property type="match status" value="1"/>
</dbReference>
<dbReference type="RefSeq" id="WP_273638145.1">
    <property type="nucleotide sequence ID" value="NZ_JAQQXP010000001.1"/>
</dbReference>
<dbReference type="CDD" id="cd18617">
    <property type="entry name" value="GH43_XynB-like"/>
    <property type="match status" value="1"/>
</dbReference>
<dbReference type="Pfam" id="PF17851">
    <property type="entry name" value="GH43_C2"/>
    <property type="match status" value="1"/>
</dbReference>
<evidence type="ECO:0000313" key="7">
    <source>
        <dbReference type="EMBL" id="MDC8829653.1"/>
    </source>
</evidence>
<feature type="domain" description="Beta-xylosidase C-terminal Concanavalin A-like" evidence="6">
    <location>
        <begin position="345"/>
        <end position="532"/>
    </location>
</feature>
<protein>
    <submittedName>
        <fullName evidence="7">Glycoside hydrolase family 43 protein</fullName>
    </submittedName>
</protein>
<evidence type="ECO:0000259" key="6">
    <source>
        <dbReference type="Pfam" id="PF17851"/>
    </source>
</evidence>
<dbReference type="SUPFAM" id="SSF49899">
    <property type="entry name" value="Concanavalin A-like lectins/glucanases"/>
    <property type="match status" value="1"/>
</dbReference>
<dbReference type="EMBL" id="JAQQXP010000001">
    <property type="protein sequence ID" value="MDC8829653.1"/>
    <property type="molecule type" value="Genomic_DNA"/>
</dbReference>
<keyword evidence="8" id="KW-1185">Reference proteome</keyword>